<dbReference type="InterPro" id="IPR058870">
    <property type="entry name" value="YuzC"/>
</dbReference>
<sequence>MRLLNFCGVHIFNNGSKKGRNVLKDPGGFCMYVVWVPCYVPVVYPNVYHHYPQRRDLRLYPEVDEDMFVQSASEMEKLMDDARKVVGKISNSHDFANDVMGAAQESDQSKVNTLIRSSGVESPFQADYNPDRMKIHLSASNQQVECCQLTIVLRWRIQ</sequence>
<dbReference type="Pfam" id="PF26344">
    <property type="entry name" value="YuzC"/>
    <property type="match status" value="1"/>
</dbReference>
<dbReference type="AlphaFoldDB" id="A0A3E0J0I6"/>
<protein>
    <submittedName>
        <fullName evidence="1">Uncharacterized protein</fullName>
    </submittedName>
</protein>
<proteinExistence type="predicted"/>
<dbReference type="Proteomes" id="UP000256305">
    <property type="component" value="Unassembled WGS sequence"/>
</dbReference>
<comment type="caution">
    <text evidence="1">The sequence shown here is derived from an EMBL/GenBank/DDBJ whole genome shotgun (WGS) entry which is preliminary data.</text>
</comment>
<organism evidence="1 2">
    <name type="scientific">Halobacillus trueperi</name>
    <dbReference type="NCBI Taxonomy" id="156205"/>
    <lineage>
        <taxon>Bacteria</taxon>
        <taxon>Bacillati</taxon>
        <taxon>Bacillota</taxon>
        <taxon>Bacilli</taxon>
        <taxon>Bacillales</taxon>
        <taxon>Bacillaceae</taxon>
        <taxon>Halobacillus</taxon>
    </lineage>
</organism>
<accession>A0A3E0J0I6</accession>
<evidence type="ECO:0000313" key="1">
    <source>
        <dbReference type="EMBL" id="REJ06360.1"/>
    </source>
</evidence>
<gene>
    <name evidence="1" type="ORF">DYE48_19060</name>
</gene>
<reference evidence="1 2" key="1">
    <citation type="submission" date="2018-08" db="EMBL/GenBank/DDBJ databases">
        <title>Genome sequence of Halobacillus trueperi KCTC 3686.</title>
        <authorList>
            <person name="Cho K.H."/>
            <person name="Kwak M.-J."/>
            <person name="Kim B.-Y."/>
            <person name="Chun J."/>
        </authorList>
    </citation>
    <scope>NUCLEOTIDE SEQUENCE [LARGE SCALE GENOMIC DNA]</scope>
    <source>
        <strain evidence="1 2">KCTC 3686</strain>
    </source>
</reference>
<keyword evidence="2" id="KW-1185">Reference proteome</keyword>
<dbReference type="EMBL" id="QUAE01000027">
    <property type="protein sequence ID" value="REJ06360.1"/>
    <property type="molecule type" value="Genomic_DNA"/>
</dbReference>
<evidence type="ECO:0000313" key="2">
    <source>
        <dbReference type="Proteomes" id="UP000256305"/>
    </source>
</evidence>
<name>A0A3E0J0I6_9BACI</name>